<evidence type="ECO:0000256" key="9">
    <source>
        <dbReference type="ARBA" id="ARBA00023004"/>
    </source>
</evidence>
<dbReference type="EMBL" id="BLAL01000027">
    <property type="protein sequence ID" value="GES76934.1"/>
    <property type="molecule type" value="Genomic_DNA"/>
</dbReference>
<reference evidence="14" key="2">
    <citation type="submission" date="2019-10" db="EMBL/GenBank/DDBJ databases">
        <title>Conservation and host-specific expression of non-tandemly repeated heterogenous ribosome RNA gene in arbuscular mycorrhizal fungi.</title>
        <authorList>
            <person name="Maeda T."/>
            <person name="Kobayashi Y."/>
            <person name="Nakagawa T."/>
            <person name="Ezawa T."/>
            <person name="Yamaguchi K."/>
            <person name="Bino T."/>
            <person name="Nishimoto Y."/>
            <person name="Shigenobu S."/>
            <person name="Kawaguchi M."/>
        </authorList>
    </citation>
    <scope>NUCLEOTIDE SEQUENCE</scope>
    <source>
        <strain evidence="14">HR1</strain>
    </source>
</reference>
<evidence type="ECO:0000256" key="3">
    <source>
        <dbReference type="ARBA" id="ARBA00022448"/>
    </source>
</evidence>
<dbReference type="PANTHER" id="PTHR15422:SF45">
    <property type="entry name" value="CYTOCHROME B561 DOMAIN-CONTAINING PROTEIN"/>
    <property type="match status" value="1"/>
</dbReference>
<keyword evidence="10 11" id="KW-0472">Membrane</keyword>
<keyword evidence="5 11" id="KW-0812">Transmembrane</keyword>
<keyword evidence="15" id="KW-1185">Reference proteome</keyword>
<accession>A0A2Z6RZH9</accession>
<proteinExistence type="predicted"/>
<evidence type="ECO:0000256" key="1">
    <source>
        <dbReference type="ARBA" id="ARBA00001970"/>
    </source>
</evidence>
<keyword evidence="4" id="KW-0349">Heme</keyword>
<feature type="transmembrane region" description="Helical" evidence="11">
    <location>
        <begin position="55"/>
        <end position="76"/>
    </location>
</feature>
<comment type="cofactor">
    <cofactor evidence="1">
        <name>heme b</name>
        <dbReference type="ChEBI" id="CHEBI:60344"/>
    </cofactor>
</comment>
<feature type="transmembrane region" description="Helical" evidence="11">
    <location>
        <begin position="97"/>
        <end position="114"/>
    </location>
</feature>
<keyword evidence="7" id="KW-0249">Electron transport</keyword>
<keyword evidence="6" id="KW-0479">Metal-binding</keyword>
<evidence type="ECO:0000256" key="4">
    <source>
        <dbReference type="ARBA" id="ARBA00022617"/>
    </source>
</evidence>
<evidence type="ECO:0000313" key="15">
    <source>
        <dbReference type="Proteomes" id="UP000247702"/>
    </source>
</evidence>
<dbReference type="EMBL" id="BEXD01004223">
    <property type="protein sequence ID" value="GBC08498.1"/>
    <property type="molecule type" value="Genomic_DNA"/>
</dbReference>
<evidence type="ECO:0000256" key="2">
    <source>
        <dbReference type="ARBA" id="ARBA00004141"/>
    </source>
</evidence>
<dbReference type="Proteomes" id="UP000247702">
    <property type="component" value="Unassembled WGS sequence"/>
</dbReference>
<dbReference type="InterPro" id="IPR045150">
    <property type="entry name" value="CYB561D1/2"/>
</dbReference>
<evidence type="ECO:0000256" key="5">
    <source>
        <dbReference type="ARBA" id="ARBA00022692"/>
    </source>
</evidence>
<evidence type="ECO:0000256" key="10">
    <source>
        <dbReference type="ARBA" id="ARBA00023136"/>
    </source>
</evidence>
<keyword evidence="3" id="KW-0813">Transport</keyword>
<dbReference type="GO" id="GO:0046872">
    <property type="term" value="F:metal ion binding"/>
    <property type="evidence" value="ECO:0007669"/>
    <property type="project" value="UniProtKB-KW"/>
</dbReference>
<dbReference type="SUPFAM" id="SSF103473">
    <property type="entry name" value="MFS general substrate transporter"/>
    <property type="match status" value="1"/>
</dbReference>
<evidence type="ECO:0000313" key="14">
    <source>
        <dbReference type="EMBL" id="GES76934.1"/>
    </source>
</evidence>
<dbReference type="PROSITE" id="PS50939">
    <property type="entry name" value="CYTOCHROME_B561"/>
    <property type="match status" value="1"/>
</dbReference>
<dbReference type="AlphaFoldDB" id="A0A2Z6RZH9"/>
<keyword evidence="9" id="KW-0408">Iron</keyword>
<gene>
    <name evidence="14" type="ORF">RCL2_000432200</name>
    <name evidence="13" type="ORF">RclHR1_08170006</name>
</gene>
<feature type="domain" description="Cytochrome b561" evidence="12">
    <location>
        <begin position="19"/>
        <end position="221"/>
    </location>
</feature>
<evidence type="ECO:0000256" key="11">
    <source>
        <dbReference type="SAM" id="Phobius"/>
    </source>
</evidence>
<evidence type="ECO:0000313" key="13">
    <source>
        <dbReference type="EMBL" id="GBC08498.1"/>
    </source>
</evidence>
<feature type="transmembrane region" description="Helical" evidence="11">
    <location>
        <begin position="26"/>
        <end position="49"/>
    </location>
</feature>
<dbReference type="PANTHER" id="PTHR15422">
    <property type="entry name" value="OS05G0565100 PROTEIN"/>
    <property type="match status" value="1"/>
</dbReference>
<protein>
    <submittedName>
        <fullName evidence="14">Eukaryotic cytochrome b561-domain-containing protein</fullName>
    </submittedName>
</protein>
<dbReference type="InterPro" id="IPR036259">
    <property type="entry name" value="MFS_trans_sf"/>
</dbReference>
<evidence type="ECO:0000259" key="12">
    <source>
        <dbReference type="PROSITE" id="PS50939"/>
    </source>
</evidence>
<evidence type="ECO:0000256" key="8">
    <source>
        <dbReference type="ARBA" id="ARBA00022989"/>
    </source>
</evidence>
<evidence type="ECO:0000256" key="6">
    <source>
        <dbReference type="ARBA" id="ARBA00022723"/>
    </source>
</evidence>
<comment type="caution">
    <text evidence="13">The sequence shown here is derived from an EMBL/GenBank/DDBJ whole genome shotgun (WGS) entry which is preliminary data.</text>
</comment>
<sequence>MKDIEKRHIDNNDNNRSFSIRYDKDLWFCISATFGLLIYAGISLYISFISDFKLFVWHPILMSLMVLLSTLGTIVLQKAATRHEKAQNLFYHKITQISNLICFVVGFVIAYYKKSIGGKTHFKTYHAKFGLAAFILYIIQLMAGLTLIYFPSLLGGISRSKKYYKHHRFIGYTNLALILLSATTSTQANWTKTRFNQDWIWVVSFGMILIGIIGRINLNKIKICNINWNFSSIPDLSQYIPVYNQRNQINQPIRDGLLA</sequence>
<reference evidence="13 15" key="1">
    <citation type="submission" date="2017-11" db="EMBL/GenBank/DDBJ databases">
        <title>The genome of Rhizophagus clarus HR1 reveals common genetic basis of auxotrophy among arbuscular mycorrhizal fungi.</title>
        <authorList>
            <person name="Kobayashi Y."/>
        </authorList>
    </citation>
    <scope>NUCLEOTIDE SEQUENCE [LARGE SCALE GENOMIC DNA]</scope>
    <source>
        <strain evidence="13 15">HR1</strain>
    </source>
</reference>
<dbReference type="SMART" id="SM00665">
    <property type="entry name" value="B561"/>
    <property type="match status" value="1"/>
</dbReference>
<dbReference type="CDD" id="cd08761">
    <property type="entry name" value="Cyt_b561_CYB561D2_like"/>
    <property type="match status" value="1"/>
</dbReference>
<feature type="transmembrane region" description="Helical" evidence="11">
    <location>
        <begin position="134"/>
        <end position="157"/>
    </location>
</feature>
<name>A0A2Z6RZH9_9GLOM</name>
<feature type="transmembrane region" description="Helical" evidence="11">
    <location>
        <begin position="169"/>
        <end position="187"/>
    </location>
</feature>
<evidence type="ECO:0000256" key="7">
    <source>
        <dbReference type="ARBA" id="ARBA00022982"/>
    </source>
</evidence>
<comment type="subcellular location">
    <subcellularLocation>
        <location evidence="2">Membrane</location>
        <topology evidence="2">Multi-pass membrane protein</topology>
    </subcellularLocation>
</comment>
<dbReference type="OrthoDB" id="432881at2759"/>
<dbReference type="Proteomes" id="UP000615446">
    <property type="component" value="Unassembled WGS sequence"/>
</dbReference>
<organism evidence="13 15">
    <name type="scientific">Rhizophagus clarus</name>
    <dbReference type="NCBI Taxonomy" id="94130"/>
    <lineage>
        <taxon>Eukaryota</taxon>
        <taxon>Fungi</taxon>
        <taxon>Fungi incertae sedis</taxon>
        <taxon>Mucoromycota</taxon>
        <taxon>Glomeromycotina</taxon>
        <taxon>Glomeromycetes</taxon>
        <taxon>Glomerales</taxon>
        <taxon>Glomeraceae</taxon>
        <taxon>Rhizophagus</taxon>
    </lineage>
</organism>
<keyword evidence="8 11" id="KW-1133">Transmembrane helix</keyword>
<feature type="transmembrane region" description="Helical" evidence="11">
    <location>
        <begin position="199"/>
        <end position="218"/>
    </location>
</feature>
<dbReference type="InterPro" id="IPR006593">
    <property type="entry name" value="Cyt_b561/ferric_Rdtase_TM"/>
</dbReference>
<dbReference type="Gene3D" id="1.20.120.1770">
    <property type="match status" value="1"/>
</dbReference>
<dbReference type="GO" id="GO:0016020">
    <property type="term" value="C:membrane"/>
    <property type="evidence" value="ECO:0007669"/>
    <property type="project" value="UniProtKB-SubCell"/>
</dbReference>
<dbReference type="Pfam" id="PF03188">
    <property type="entry name" value="Cytochrom_B561"/>
    <property type="match status" value="1"/>
</dbReference>
<dbReference type="GO" id="GO:0140575">
    <property type="term" value="F:transmembrane monodehydroascorbate reductase activity"/>
    <property type="evidence" value="ECO:0007669"/>
    <property type="project" value="InterPro"/>
</dbReference>